<gene>
    <name evidence="1" type="ORF">CLUMA_CG014797</name>
</gene>
<dbReference type="AlphaFoldDB" id="A0A1J1ILH4"/>
<protein>
    <submittedName>
        <fullName evidence="1">CLUMA_CG014797, isoform A</fullName>
    </submittedName>
</protein>
<evidence type="ECO:0000313" key="2">
    <source>
        <dbReference type="Proteomes" id="UP000183832"/>
    </source>
</evidence>
<proteinExistence type="predicted"/>
<reference evidence="1 2" key="1">
    <citation type="submission" date="2015-04" db="EMBL/GenBank/DDBJ databases">
        <authorList>
            <person name="Syromyatnikov M.Y."/>
            <person name="Popov V.N."/>
        </authorList>
    </citation>
    <scope>NUCLEOTIDE SEQUENCE [LARGE SCALE GENOMIC DNA]</scope>
</reference>
<dbReference type="Proteomes" id="UP000183832">
    <property type="component" value="Unassembled WGS sequence"/>
</dbReference>
<sequence>MIIHSSCHQNDVILGNLRLRFILLFKGRCHGQENGNKIIKVLKSAGFKAITDLTQDINENFYDYFMTVELTG</sequence>
<dbReference type="EMBL" id="CVRI01000055">
    <property type="protein sequence ID" value="CRL01093.1"/>
    <property type="molecule type" value="Genomic_DNA"/>
</dbReference>
<evidence type="ECO:0000313" key="1">
    <source>
        <dbReference type="EMBL" id="CRL01093.1"/>
    </source>
</evidence>
<keyword evidence="2" id="KW-1185">Reference proteome</keyword>
<name>A0A1J1ILH4_9DIPT</name>
<accession>A0A1J1ILH4</accession>
<organism evidence="1 2">
    <name type="scientific">Clunio marinus</name>
    <dbReference type="NCBI Taxonomy" id="568069"/>
    <lineage>
        <taxon>Eukaryota</taxon>
        <taxon>Metazoa</taxon>
        <taxon>Ecdysozoa</taxon>
        <taxon>Arthropoda</taxon>
        <taxon>Hexapoda</taxon>
        <taxon>Insecta</taxon>
        <taxon>Pterygota</taxon>
        <taxon>Neoptera</taxon>
        <taxon>Endopterygota</taxon>
        <taxon>Diptera</taxon>
        <taxon>Nematocera</taxon>
        <taxon>Chironomoidea</taxon>
        <taxon>Chironomidae</taxon>
        <taxon>Clunio</taxon>
    </lineage>
</organism>